<keyword evidence="3" id="KW-1185">Reference proteome</keyword>
<feature type="compositionally biased region" description="Low complexity" evidence="1">
    <location>
        <begin position="17"/>
        <end position="31"/>
    </location>
</feature>
<evidence type="ECO:0000313" key="3">
    <source>
        <dbReference type="Proteomes" id="UP000094622"/>
    </source>
</evidence>
<organism evidence="2 3">
    <name type="scientific">Methylobrevis pamukkalensis</name>
    <dbReference type="NCBI Taxonomy" id="1439726"/>
    <lineage>
        <taxon>Bacteria</taxon>
        <taxon>Pseudomonadati</taxon>
        <taxon>Pseudomonadota</taxon>
        <taxon>Alphaproteobacteria</taxon>
        <taxon>Hyphomicrobiales</taxon>
        <taxon>Pleomorphomonadaceae</taxon>
        <taxon>Methylobrevis</taxon>
    </lineage>
</organism>
<reference evidence="2 3" key="1">
    <citation type="submission" date="2016-07" db="EMBL/GenBank/DDBJ databases">
        <title>Draft Genome Sequence of Methylobrevis pamukkalensis PK2.</title>
        <authorList>
            <person name="Vasilenko O.V."/>
            <person name="Doronina N.V."/>
            <person name="Shmareva M.N."/>
            <person name="Tarlachkov S.V."/>
            <person name="Mustakhimov I."/>
            <person name="Trotsenko Y.A."/>
        </authorList>
    </citation>
    <scope>NUCLEOTIDE SEQUENCE [LARGE SCALE GENOMIC DNA]</scope>
    <source>
        <strain evidence="2 3">PK2</strain>
    </source>
</reference>
<evidence type="ECO:0000313" key="2">
    <source>
        <dbReference type="EMBL" id="ODN70047.1"/>
    </source>
</evidence>
<sequence length="142" mass="14502">MMFQPLRPVPDTDHPDLAASPPDAAGAAVPVEGPPGAGMPGDDTPAFAASALPPGANDPDPAAHLDAEAPDGRRHGGKLSEILSVIAGDESRERISVGDLLDVLRHRAHGALIFVFAVPNTLPTPPGTSAILARRSCSSPSR</sequence>
<evidence type="ECO:0000256" key="1">
    <source>
        <dbReference type="SAM" id="MobiDB-lite"/>
    </source>
</evidence>
<dbReference type="Proteomes" id="UP000094622">
    <property type="component" value="Unassembled WGS sequence"/>
</dbReference>
<dbReference type="AlphaFoldDB" id="A0A1E3H164"/>
<proteinExistence type="predicted"/>
<dbReference type="Pfam" id="PF06055">
    <property type="entry name" value="ExoD"/>
    <property type="match status" value="1"/>
</dbReference>
<comment type="caution">
    <text evidence="2">The sequence shown here is derived from an EMBL/GenBank/DDBJ whole genome shotgun (WGS) entry which is preliminary data.</text>
</comment>
<gene>
    <name evidence="2" type="ORF">A6302_02644</name>
</gene>
<accession>A0A1E3H164</accession>
<name>A0A1E3H164_9HYPH</name>
<protein>
    <submittedName>
        <fullName evidence="2">Exopolysaccharide synthesis, ExoD</fullName>
    </submittedName>
</protein>
<feature type="region of interest" description="Disordered" evidence="1">
    <location>
        <begin position="1"/>
        <end position="76"/>
    </location>
</feature>
<dbReference type="EMBL" id="MCRJ01000064">
    <property type="protein sequence ID" value="ODN70047.1"/>
    <property type="molecule type" value="Genomic_DNA"/>
</dbReference>
<feature type="compositionally biased region" description="Basic and acidic residues" evidence="1">
    <location>
        <begin position="61"/>
        <end position="74"/>
    </location>
</feature>
<dbReference type="InterPro" id="IPR010331">
    <property type="entry name" value="ExoD"/>
</dbReference>